<gene>
    <name evidence="1" type="ORF">JTE90_003746</name>
</gene>
<reference evidence="1 2" key="1">
    <citation type="journal article" date="2022" name="Nat. Ecol. Evol.">
        <title>A masculinizing supergene underlies an exaggerated male reproductive morph in a spider.</title>
        <authorList>
            <person name="Hendrickx F."/>
            <person name="De Corte Z."/>
            <person name="Sonet G."/>
            <person name="Van Belleghem S.M."/>
            <person name="Kostlbacher S."/>
            <person name="Vangestel C."/>
        </authorList>
    </citation>
    <scope>NUCLEOTIDE SEQUENCE [LARGE SCALE GENOMIC DNA]</scope>
    <source>
        <strain evidence="1">W744_W776</strain>
    </source>
</reference>
<keyword evidence="2" id="KW-1185">Reference proteome</keyword>
<evidence type="ECO:0000313" key="2">
    <source>
        <dbReference type="Proteomes" id="UP000827092"/>
    </source>
</evidence>
<dbReference type="AlphaFoldDB" id="A0AAV6VAP9"/>
<name>A0AAV6VAP9_9ARAC</name>
<comment type="caution">
    <text evidence="1">The sequence shown here is derived from an EMBL/GenBank/DDBJ whole genome shotgun (WGS) entry which is preliminary data.</text>
</comment>
<dbReference type="Proteomes" id="UP000827092">
    <property type="component" value="Unassembled WGS sequence"/>
</dbReference>
<proteinExistence type="predicted"/>
<organism evidence="1 2">
    <name type="scientific">Oedothorax gibbosus</name>
    <dbReference type="NCBI Taxonomy" id="931172"/>
    <lineage>
        <taxon>Eukaryota</taxon>
        <taxon>Metazoa</taxon>
        <taxon>Ecdysozoa</taxon>
        <taxon>Arthropoda</taxon>
        <taxon>Chelicerata</taxon>
        <taxon>Arachnida</taxon>
        <taxon>Araneae</taxon>
        <taxon>Araneomorphae</taxon>
        <taxon>Entelegynae</taxon>
        <taxon>Araneoidea</taxon>
        <taxon>Linyphiidae</taxon>
        <taxon>Erigoninae</taxon>
        <taxon>Oedothorax</taxon>
    </lineage>
</organism>
<dbReference type="EMBL" id="JAFNEN010000119">
    <property type="protein sequence ID" value="KAG8193537.1"/>
    <property type="molecule type" value="Genomic_DNA"/>
</dbReference>
<evidence type="ECO:0000313" key="1">
    <source>
        <dbReference type="EMBL" id="KAG8193537.1"/>
    </source>
</evidence>
<sequence>MFERGAKGVCRHIRTGTSVDPGVGRTDIGSQRDKYAVRSNGKTDRCGRDRIFGSASSVGETRYEVRSEVDVEFGGGFGRFWVEGMTKPLDVTINLRRKLLVLRFTGKIYFQNVMCSLWMIHTITLQRKLLVLRVTGFQKRKF</sequence>
<accession>A0AAV6VAP9</accession>
<protein>
    <submittedName>
        <fullName evidence="1">Uncharacterized protein</fullName>
    </submittedName>
</protein>